<dbReference type="InterPro" id="IPR036457">
    <property type="entry name" value="PPM-type-like_dom_sf"/>
</dbReference>
<dbReference type="PANTHER" id="PTHR43156:SF2">
    <property type="entry name" value="STAGE II SPORULATION PROTEIN E"/>
    <property type="match status" value="1"/>
</dbReference>
<dbReference type="Pfam" id="PF07228">
    <property type="entry name" value="SpoIIE"/>
    <property type="match status" value="1"/>
</dbReference>
<accession>A0A3B1DNZ1</accession>
<dbReference type="SUPFAM" id="SSF81606">
    <property type="entry name" value="PP2C-like"/>
    <property type="match status" value="1"/>
</dbReference>
<dbReference type="InterPro" id="IPR036890">
    <property type="entry name" value="HATPase_C_sf"/>
</dbReference>
<proteinExistence type="predicted"/>
<dbReference type="AlphaFoldDB" id="A0A3B1DNZ1"/>
<gene>
    <name evidence="3" type="ORF">MNBD_NITROSPIRAE01-718</name>
</gene>
<protein>
    <submittedName>
        <fullName evidence="3">Serine phosphatase RsbU, regulator of sigma subunit</fullName>
    </submittedName>
</protein>
<evidence type="ECO:0000259" key="2">
    <source>
        <dbReference type="SMART" id="SM00331"/>
    </source>
</evidence>
<keyword evidence="1" id="KW-0378">Hydrolase</keyword>
<evidence type="ECO:0000256" key="1">
    <source>
        <dbReference type="ARBA" id="ARBA00022801"/>
    </source>
</evidence>
<dbReference type="Gene3D" id="3.30.565.10">
    <property type="entry name" value="Histidine kinase-like ATPase, C-terminal domain"/>
    <property type="match status" value="1"/>
</dbReference>
<dbReference type="PANTHER" id="PTHR43156">
    <property type="entry name" value="STAGE II SPORULATION PROTEIN E-RELATED"/>
    <property type="match status" value="1"/>
</dbReference>
<dbReference type="SMART" id="SM00331">
    <property type="entry name" value="PP2C_SIG"/>
    <property type="match status" value="1"/>
</dbReference>
<feature type="domain" description="PPM-type phosphatase" evidence="2">
    <location>
        <begin position="36"/>
        <end position="252"/>
    </location>
</feature>
<dbReference type="Pfam" id="PF13581">
    <property type="entry name" value="HATPase_c_2"/>
    <property type="match status" value="1"/>
</dbReference>
<reference evidence="3" key="1">
    <citation type="submission" date="2018-06" db="EMBL/GenBank/DDBJ databases">
        <authorList>
            <person name="Zhirakovskaya E."/>
        </authorList>
    </citation>
    <scope>NUCLEOTIDE SEQUENCE</scope>
</reference>
<dbReference type="InterPro" id="IPR001932">
    <property type="entry name" value="PPM-type_phosphatase-like_dom"/>
</dbReference>
<dbReference type="SUPFAM" id="SSF55874">
    <property type="entry name" value="ATPase domain of HSP90 chaperone/DNA topoisomerase II/histidine kinase"/>
    <property type="match status" value="1"/>
</dbReference>
<dbReference type="InterPro" id="IPR052016">
    <property type="entry name" value="Bact_Sigma-Reg"/>
</dbReference>
<dbReference type="CDD" id="cd16936">
    <property type="entry name" value="HATPase_RsbW-like"/>
    <property type="match status" value="1"/>
</dbReference>
<dbReference type="Gene3D" id="3.60.40.10">
    <property type="entry name" value="PPM-type phosphatase domain"/>
    <property type="match status" value="1"/>
</dbReference>
<dbReference type="GO" id="GO:0016791">
    <property type="term" value="F:phosphatase activity"/>
    <property type="evidence" value="ECO:0007669"/>
    <property type="project" value="TreeGrafter"/>
</dbReference>
<dbReference type="InterPro" id="IPR003594">
    <property type="entry name" value="HATPase_dom"/>
</dbReference>
<name>A0A3B1DNZ1_9ZZZZ</name>
<organism evidence="3">
    <name type="scientific">hydrothermal vent metagenome</name>
    <dbReference type="NCBI Taxonomy" id="652676"/>
    <lineage>
        <taxon>unclassified sequences</taxon>
        <taxon>metagenomes</taxon>
        <taxon>ecological metagenomes</taxon>
    </lineage>
</organism>
<dbReference type="EMBL" id="UOGF01000060">
    <property type="protein sequence ID" value="VAX30457.1"/>
    <property type="molecule type" value="Genomic_DNA"/>
</dbReference>
<sequence>MSPEKALVLEVEAKKTEKTMSLARYVMGRMVRKVNVDEDLLQHWVLPAEDFSGDVVAASMTAGDRVHLMLADGTGHGISAALCMMPVSEIFYAMSGKGFPIASIARELNKKMVSLLPVDRFVAATLASIDWSNKTIEIWNGGGPAAFFVNEAGERIQTWKSKNLPIGVLSDKDFDDKVDVFHWEQGGQFFMYSDGLTEARNPADELFGNERMYQALLRADTASRFEHLKESLMAHIDAAVSDDDVSVLAVNCKTDFEGSVELEAKTKSNQAIVRGPGTWKLELKLDAADIQKIDLLPILLTWLKQCGISQKNSQRLFLILTELYNNAVDHGLLGLDSKLKTSSEGFEGYLKKRSERLSKLQEASIEIYLERIKDKKEDYLFFRIKDSGPGFDFVQHFRGQVICVDLLSGRGITLVNSLTRRMTYLEPGNEVEVEYILG</sequence>
<evidence type="ECO:0000313" key="3">
    <source>
        <dbReference type="EMBL" id="VAX30457.1"/>
    </source>
</evidence>